<dbReference type="PANTHER" id="PTHR11963:SF23">
    <property type="entry name" value="CYTOSOL AMINOPEPTIDASE"/>
    <property type="match status" value="1"/>
</dbReference>
<organism evidence="9 10">
    <name type="scientific">Candidatus Uhrbacteria bacterium CG10_big_fil_rev_8_21_14_0_10_48_11</name>
    <dbReference type="NCBI Taxonomy" id="1975037"/>
    <lineage>
        <taxon>Bacteria</taxon>
        <taxon>Candidatus Uhriibacteriota</taxon>
    </lineage>
</organism>
<dbReference type="GO" id="GO:0006508">
    <property type="term" value="P:proteolysis"/>
    <property type="evidence" value="ECO:0007669"/>
    <property type="project" value="UniProtKB-KW"/>
</dbReference>
<protein>
    <recommendedName>
        <fullName evidence="7">Probable cytosol aminopeptidase</fullName>
        <ecNumber evidence="7">3.4.11.1</ecNumber>
    </recommendedName>
    <alternativeName>
        <fullName evidence="7">Leucine aminopeptidase</fullName>
        <shortName evidence="7">LAP</shortName>
        <ecNumber evidence="7">3.4.11.10</ecNumber>
    </alternativeName>
    <alternativeName>
        <fullName evidence="7">Leucyl aminopeptidase</fullName>
    </alternativeName>
</protein>
<evidence type="ECO:0000313" key="9">
    <source>
        <dbReference type="EMBL" id="PJE76205.1"/>
    </source>
</evidence>
<feature type="binding site" evidence="7">
    <location>
        <position position="361"/>
    </location>
    <ligand>
        <name>Mn(2+)</name>
        <dbReference type="ChEBI" id="CHEBI:29035"/>
        <label>2</label>
    </ligand>
</feature>
<dbReference type="InterPro" id="IPR011356">
    <property type="entry name" value="Leucine_aapep/pepB"/>
</dbReference>
<comment type="subcellular location">
    <subcellularLocation>
        <location evidence="7">Cytoplasm</location>
    </subcellularLocation>
</comment>
<evidence type="ECO:0000256" key="5">
    <source>
        <dbReference type="ARBA" id="ARBA00022670"/>
    </source>
</evidence>
<evidence type="ECO:0000259" key="8">
    <source>
        <dbReference type="PROSITE" id="PS00631"/>
    </source>
</evidence>
<reference evidence="9 10" key="1">
    <citation type="submission" date="2017-09" db="EMBL/GenBank/DDBJ databases">
        <title>Depth-based differentiation of microbial function through sediment-hosted aquifers and enrichment of novel symbionts in the deep terrestrial subsurface.</title>
        <authorList>
            <person name="Probst A.J."/>
            <person name="Ladd B."/>
            <person name="Jarett J.K."/>
            <person name="Geller-Mcgrath D.E."/>
            <person name="Sieber C.M."/>
            <person name="Emerson J.B."/>
            <person name="Anantharaman K."/>
            <person name="Thomas B.C."/>
            <person name="Malmstrom R."/>
            <person name="Stieglmeier M."/>
            <person name="Klingl A."/>
            <person name="Woyke T."/>
            <person name="Ryan C.M."/>
            <person name="Banfield J.F."/>
        </authorList>
    </citation>
    <scope>NUCLEOTIDE SEQUENCE [LARGE SCALE GENOMIC DNA]</scope>
    <source>
        <strain evidence="9">CG10_big_fil_rev_8_21_14_0_10_48_11</strain>
    </source>
</reference>
<dbReference type="Pfam" id="PF02789">
    <property type="entry name" value="Peptidase_M17_N"/>
    <property type="match status" value="1"/>
</dbReference>
<feature type="binding site" evidence="7">
    <location>
        <position position="274"/>
    </location>
    <ligand>
        <name>Mn(2+)</name>
        <dbReference type="ChEBI" id="CHEBI:29035"/>
        <label>2</label>
    </ligand>
</feature>
<dbReference type="Pfam" id="PF00883">
    <property type="entry name" value="Peptidase_M17"/>
    <property type="match status" value="1"/>
</dbReference>
<gene>
    <name evidence="7" type="primary">pepA</name>
    <name evidence="9" type="ORF">COV04_00770</name>
</gene>
<comment type="catalytic activity">
    <reaction evidence="2 7">
        <text>Release of an N-terminal amino acid, preferentially leucine, but not glutamic or aspartic acids.</text>
        <dbReference type="EC" id="3.4.11.10"/>
    </reaction>
</comment>
<comment type="function">
    <text evidence="7">Presumably involved in the processing and regular turnover of intracellular proteins. Catalyzes the removal of unsubstituted N-terminal amino acids from various peptides.</text>
</comment>
<feature type="binding site" evidence="7">
    <location>
        <position position="279"/>
    </location>
    <ligand>
        <name>Mn(2+)</name>
        <dbReference type="ChEBI" id="CHEBI:29035"/>
        <label>1</label>
    </ligand>
</feature>
<name>A0A2M8LFL2_9BACT</name>
<dbReference type="InterPro" id="IPR023042">
    <property type="entry name" value="Peptidase_M17_leu_NH2_pept"/>
</dbReference>
<feature type="active site" evidence="7">
    <location>
        <position position="363"/>
    </location>
</feature>
<dbReference type="InterPro" id="IPR000819">
    <property type="entry name" value="Peptidase_M17_C"/>
</dbReference>
<dbReference type="CDD" id="cd00433">
    <property type="entry name" value="Peptidase_M17"/>
    <property type="match status" value="1"/>
</dbReference>
<accession>A0A2M8LFL2</accession>
<dbReference type="Proteomes" id="UP000231152">
    <property type="component" value="Unassembled WGS sequence"/>
</dbReference>
<dbReference type="NCBIfam" id="NF002073">
    <property type="entry name" value="PRK00913.1-2"/>
    <property type="match status" value="1"/>
</dbReference>
<evidence type="ECO:0000256" key="2">
    <source>
        <dbReference type="ARBA" id="ARBA00000967"/>
    </source>
</evidence>
<keyword evidence="7" id="KW-0464">Manganese</keyword>
<dbReference type="SUPFAM" id="SSF52949">
    <property type="entry name" value="Macro domain-like"/>
    <property type="match status" value="1"/>
</dbReference>
<evidence type="ECO:0000256" key="1">
    <source>
        <dbReference type="ARBA" id="ARBA00000135"/>
    </source>
</evidence>
<dbReference type="PROSITE" id="PS00631">
    <property type="entry name" value="CYTOSOL_AP"/>
    <property type="match status" value="1"/>
</dbReference>
<dbReference type="InterPro" id="IPR008283">
    <property type="entry name" value="Peptidase_M17_N"/>
</dbReference>
<feature type="binding site" evidence="7">
    <location>
        <position position="299"/>
    </location>
    <ligand>
        <name>Mn(2+)</name>
        <dbReference type="ChEBI" id="CHEBI:29035"/>
        <label>2</label>
    </ligand>
</feature>
<evidence type="ECO:0000256" key="6">
    <source>
        <dbReference type="ARBA" id="ARBA00022801"/>
    </source>
</evidence>
<dbReference type="HAMAP" id="MF_00181">
    <property type="entry name" value="Cytosol_peptidase_M17"/>
    <property type="match status" value="1"/>
</dbReference>
<dbReference type="EC" id="3.4.11.10" evidence="7"/>
<feature type="binding site" evidence="7">
    <location>
        <position position="279"/>
    </location>
    <ligand>
        <name>Mn(2+)</name>
        <dbReference type="ChEBI" id="CHEBI:29035"/>
        <label>2</label>
    </ligand>
</feature>
<feature type="binding site" evidence="7">
    <location>
        <position position="359"/>
    </location>
    <ligand>
        <name>Mn(2+)</name>
        <dbReference type="ChEBI" id="CHEBI:29035"/>
        <label>1</label>
    </ligand>
</feature>
<dbReference type="GO" id="GO:0070006">
    <property type="term" value="F:metalloaminopeptidase activity"/>
    <property type="evidence" value="ECO:0007669"/>
    <property type="project" value="InterPro"/>
</dbReference>
<keyword evidence="7" id="KW-0479">Metal-binding</keyword>
<dbReference type="SUPFAM" id="SSF53187">
    <property type="entry name" value="Zn-dependent exopeptidases"/>
    <property type="match status" value="1"/>
</dbReference>
<evidence type="ECO:0000256" key="7">
    <source>
        <dbReference type="HAMAP-Rule" id="MF_00181"/>
    </source>
</evidence>
<dbReference type="PRINTS" id="PR00481">
    <property type="entry name" value="LAMNOPPTDASE"/>
</dbReference>
<dbReference type="Gene3D" id="3.40.630.10">
    <property type="entry name" value="Zn peptidases"/>
    <property type="match status" value="1"/>
</dbReference>
<feature type="active site" evidence="7">
    <location>
        <position position="286"/>
    </location>
</feature>
<keyword evidence="4 7" id="KW-0031">Aminopeptidase</keyword>
<evidence type="ECO:0000256" key="3">
    <source>
        <dbReference type="ARBA" id="ARBA00009528"/>
    </source>
</evidence>
<dbReference type="EMBL" id="PFET01000003">
    <property type="protein sequence ID" value="PJE76205.1"/>
    <property type="molecule type" value="Genomic_DNA"/>
</dbReference>
<comment type="catalytic activity">
    <reaction evidence="1 7">
        <text>Release of an N-terminal amino acid, Xaa-|-Yaa-, in which Xaa is preferably Leu, but may be other amino acids including Pro although not Arg or Lys, and Yaa may be Pro. Amino acid amides and methyl esters are also readily hydrolyzed, but rates on arylamides are exceedingly low.</text>
        <dbReference type="EC" id="3.4.11.1"/>
    </reaction>
</comment>
<dbReference type="EC" id="3.4.11.1" evidence="7"/>
<dbReference type="NCBIfam" id="NF002074">
    <property type="entry name" value="PRK00913.1-4"/>
    <property type="match status" value="1"/>
</dbReference>
<dbReference type="GO" id="GO:0030145">
    <property type="term" value="F:manganese ion binding"/>
    <property type="evidence" value="ECO:0007669"/>
    <property type="project" value="UniProtKB-UniRule"/>
</dbReference>
<keyword evidence="6 7" id="KW-0378">Hydrolase</keyword>
<comment type="caution">
    <text evidence="9">The sequence shown here is derived from an EMBL/GenBank/DDBJ whole genome shotgun (WGS) entry which is preliminary data.</text>
</comment>
<feature type="domain" description="Cytosol aminopeptidase" evidence="8">
    <location>
        <begin position="357"/>
        <end position="364"/>
    </location>
</feature>
<keyword evidence="5 7" id="KW-0645">Protease</keyword>
<sequence>MKLTAQKADALSFATDVLIVGAFFQDKKLSPTAQAIDRAFDGQLSGYLGEQGFEGKKHEVVLLPTYGKIGARRILVVGLGKAKQSTSASVREAAAFAIKRAGVDRAKKIAVVFSTAPRRSAAAVRTEAAAFAEGALLGAYVFNRYHGKDIKDEQAKISVAEVTVLCSNASEVSRVKQGLEEGTALAEMTMMTRDLVNTPAADMTPKHMVDVAKQIAKDNTKVKLEIFDKKIAEKMGMGAFLGVAKGSDEPPYFIHLSFKPRGAKKVKKLFLAGKGITFDTGGISLKPAAALEQWTMKMDMAGGATILGLFSKISALGLKKVEVHGLIPCTENMPSGKAMKPHDIVRALNGKTIEVVNTDAEGRLVLADALSFAVEQKADAIVDLATLTGACMVALGDEIAGSFGNDKPLLAKIKRASDAADESVWELPMPESYRPLLKSRIADLRNIGTSRYGDSIVAGLFLKEFVNGTPWVHLDIAGPAWAEREMKPSMPAGATGFGVRLLVELIRQFA</sequence>
<dbReference type="AlphaFoldDB" id="A0A2M8LFL2"/>
<dbReference type="PANTHER" id="PTHR11963">
    <property type="entry name" value="LEUCINE AMINOPEPTIDASE-RELATED"/>
    <property type="match status" value="1"/>
</dbReference>
<comment type="cofactor">
    <cofactor evidence="7">
        <name>Mn(2+)</name>
        <dbReference type="ChEBI" id="CHEBI:29035"/>
    </cofactor>
    <text evidence="7">Binds 2 manganese ions per subunit.</text>
</comment>
<dbReference type="InterPro" id="IPR043472">
    <property type="entry name" value="Macro_dom-like"/>
</dbReference>
<evidence type="ECO:0000256" key="4">
    <source>
        <dbReference type="ARBA" id="ARBA00022438"/>
    </source>
</evidence>
<feature type="binding site" evidence="7">
    <location>
        <position position="361"/>
    </location>
    <ligand>
        <name>Mn(2+)</name>
        <dbReference type="ChEBI" id="CHEBI:29035"/>
        <label>1</label>
    </ligand>
</feature>
<dbReference type="GO" id="GO:0005737">
    <property type="term" value="C:cytoplasm"/>
    <property type="evidence" value="ECO:0007669"/>
    <property type="project" value="UniProtKB-SubCell"/>
</dbReference>
<proteinExistence type="inferred from homology"/>
<evidence type="ECO:0000313" key="10">
    <source>
        <dbReference type="Proteomes" id="UP000231152"/>
    </source>
</evidence>
<dbReference type="Gene3D" id="3.40.220.10">
    <property type="entry name" value="Leucine Aminopeptidase, subunit E, domain 1"/>
    <property type="match status" value="1"/>
</dbReference>
<keyword evidence="7" id="KW-0963">Cytoplasm</keyword>
<comment type="similarity">
    <text evidence="3 7">Belongs to the peptidase M17 family.</text>
</comment>